<evidence type="ECO:0000256" key="1">
    <source>
        <dbReference type="SAM" id="MobiDB-lite"/>
    </source>
</evidence>
<name>A0A852RHQ5_9ACTN</name>
<dbReference type="Proteomes" id="UP000582231">
    <property type="component" value="Unassembled WGS sequence"/>
</dbReference>
<reference evidence="2 3" key="1">
    <citation type="submission" date="2020-07" db="EMBL/GenBank/DDBJ databases">
        <title>Sequencing the genomes of 1000 actinobacteria strains.</title>
        <authorList>
            <person name="Klenk H.-P."/>
        </authorList>
    </citation>
    <scope>NUCLEOTIDE SEQUENCE [LARGE SCALE GENOMIC DNA]</scope>
    <source>
        <strain evidence="2 3">DSM 19082</strain>
    </source>
</reference>
<keyword evidence="3" id="KW-1185">Reference proteome</keyword>
<protein>
    <submittedName>
        <fullName evidence="2">Uncharacterized protein</fullName>
    </submittedName>
</protein>
<evidence type="ECO:0000313" key="3">
    <source>
        <dbReference type="Proteomes" id="UP000582231"/>
    </source>
</evidence>
<proteinExistence type="predicted"/>
<sequence>MTYDTYEPSAAAGPAEPDVTGQGPWRVLVEYSNRGDLKPPTVVQVGKTEHAERGVALEAALRACREFNPPDPAFEQSRQVYRDGPDGFLVVLEGAMSTFHMSVRIVSPLGPPTTAQ</sequence>
<organism evidence="2 3">
    <name type="scientific">Nocardioides kongjuensis</name>
    <dbReference type="NCBI Taxonomy" id="349522"/>
    <lineage>
        <taxon>Bacteria</taxon>
        <taxon>Bacillati</taxon>
        <taxon>Actinomycetota</taxon>
        <taxon>Actinomycetes</taxon>
        <taxon>Propionibacteriales</taxon>
        <taxon>Nocardioidaceae</taxon>
        <taxon>Nocardioides</taxon>
    </lineage>
</organism>
<dbReference type="AlphaFoldDB" id="A0A852RHQ5"/>
<evidence type="ECO:0000313" key="2">
    <source>
        <dbReference type="EMBL" id="NYD30208.1"/>
    </source>
</evidence>
<comment type="caution">
    <text evidence="2">The sequence shown here is derived from an EMBL/GenBank/DDBJ whole genome shotgun (WGS) entry which is preliminary data.</text>
</comment>
<gene>
    <name evidence="2" type="ORF">BJ958_001754</name>
</gene>
<accession>A0A852RHQ5</accession>
<dbReference type="RefSeq" id="WP_179726489.1">
    <property type="nucleotide sequence ID" value="NZ_BAABEF010000001.1"/>
</dbReference>
<dbReference type="EMBL" id="JACCBF010000001">
    <property type="protein sequence ID" value="NYD30208.1"/>
    <property type="molecule type" value="Genomic_DNA"/>
</dbReference>
<feature type="region of interest" description="Disordered" evidence="1">
    <location>
        <begin position="1"/>
        <end position="22"/>
    </location>
</feature>